<feature type="domain" description="DUF4113" evidence="1">
    <location>
        <begin position="1"/>
        <end position="47"/>
    </location>
</feature>
<dbReference type="EMBL" id="LN515532">
    <property type="protein sequence ID" value="CEA17004.1"/>
    <property type="molecule type" value="Genomic_DNA"/>
</dbReference>
<evidence type="ECO:0000313" key="2">
    <source>
        <dbReference type="EMBL" id="CEA17004.1"/>
    </source>
</evidence>
<organism evidence="2 3">
    <name type="scientific">Fermentimonas caenicola</name>
    <dbReference type="NCBI Taxonomy" id="1562970"/>
    <lineage>
        <taxon>Bacteria</taxon>
        <taxon>Pseudomonadati</taxon>
        <taxon>Bacteroidota</taxon>
        <taxon>Bacteroidia</taxon>
        <taxon>Bacteroidales</taxon>
        <taxon>Dysgonomonadaceae</taxon>
        <taxon>Fermentimonas</taxon>
    </lineage>
</organism>
<name>A0A098C279_9BACT</name>
<dbReference type="KEGG" id="pbt:ING2E5B_2277"/>
<dbReference type="Pfam" id="PF13438">
    <property type="entry name" value="DUF4113"/>
    <property type="match status" value="1"/>
</dbReference>
<evidence type="ECO:0000259" key="1">
    <source>
        <dbReference type="Pfam" id="PF13438"/>
    </source>
</evidence>
<dbReference type="InterPro" id="IPR025188">
    <property type="entry name" value="DUF4113"/>
</dbReference>
<evidence type="ECO:0000313" key="3">
    <source>
        <dbReference type="Proteomes" id="UP000032417"/>
    </source>
</evidence>
<sequence>MEVIDKLNDKYHRDVIRLASQDERKHKMKQAHLSQHYTTDINEILTVEV</sequence>
<dbReference type="Proteomes" id="UP000032417">
    <property type="component" value="Chromosome 1"/>
</dbReference>
<protein>
    <recommendedName>
        <fullName evidence="1">DUF4113 domain-containing protein</fullName>
    </recommendedName>
</protein>
<proteinExistence type="predicted"/>
<dbReference type="AlphaFoldDB" id="A0A098C279"/>
<accession>A0A098C279</accession>
<dbReference type="STRING" id="1562970.ING2E5B_2277"/>
<reference evidence="2 3" key="1">
    <citation type="submission" date="2014-08" db="EMBL/GenBank/DDBJ databases">
        <authorList>
            <person name="Wibberg D."/>
        </authorList>
    </citation>
    <scope>NUCLEOTIDE SEQUENCE [LARGE SCALE GENOMIC DNA]</scope>
    <source>
        <strain evidence="3">ING2-E5B</strain>
    </source>
</reference>
<keyword evidence="3" id="KW-1185">Reference proteome</keyword>
<gene>
    <name evidence="2" type="ORF">ING2E5B_2277</name>
</gene>
<dbReference type="HOGENOM" id="CLU_3138993_0_0_10"/>